<evidence type="ECO:0000313" key="9">
    <source>
        <dbReference type="Proteomes" id="UP000823561"/>
    </source>
</evidence>
<dbReference type="InterPro" id="IPR013083">
    <property type="entry name" value="Znf_RING/FYVE/PHD"/>
</dbReference>
<accession>A0AAV6HB33</accession>
<dbReference type="Proteomes" id="UP000823561">
    <property type="component" value="Chromosome 3"/>
</dbReference>
<dbReference type="SMART" id="SM00184">
    <property type="entry name" value="RING"/>
    <property type="match status" value="1"/>
</dbReference>
<evidence type="ECO:0000259" key="6">
    <source>
        <dbReference type="PROSITE" id="PS50089"/>
    </source>
</evidence>
<evidence type="ECO:0000256" key="2">
    <source>
        <dbReference type="ARBA" id="ARBA00022771"/>
    </source>
</evidence>
<name>A0AAV6HB33_9TELE</name>
<sequence>MASKLEEEFSCPVCTEIYKDPVILTCSHSICKVCLQTFWDTKGSRECPVCRNTSLKDSPLPNLTLKNLCEVYLQERDHTDALCKEHKRKLELFCQDDKQLVCLVCLCSKLHKHHNFSPTVEAACEMKEELKNKLQPLQEKLEEFEEAKVTCDETAEYIKTQAQNTEKQIKEEFEKLHQFLRDEEAARIAALREEEEQKSQMMKEKIEKMSREISSLSDSIRDLEEKMGADDITFLQNYKSTVERAQCTLQDPERVSGALINVAKHLGNLKFRVWEKMQETVQYTPVTLDPNTAHPRLILSEDLTSVRWGDENSSFLITQRDLISMPVSWALRALTQGLTAGMWRLERTHGGMWV</sequence>
<dbReference type="GO" id="GO:0008270">
    <property type="term" value="F:zinc ion binding"/>
    <property type="evidence" value="ECO:0007669"/>
    <property type="project" value="UniProtKB-KW"/>
</dbReference>
<dbReference type="GO" id="GO:0005737">
    <property type="term" value="C:cytoplasm"/>
    <property type="evidence" value="ECO:0007669"/>
    <property type="project" value="UniProtKB-SubCell"/>
</dbReference>
<dbReference type="InterPro" id="IPR006574">
    <property type="entry name" value="PRY"/>
</dbReference>
<evidence type="ECO:0008006" key="10">
    <source>
        <dbReference type="Google" id="ProtNLM"/>
    </source>
</evidence>
<dbReference type="InterPro" id="IPR050143">
    <property type="entry name" value="TRIM/RBCC"/>
</dbReference>
<dbReference type="SMART" id="SM00589">
    <property type="entry name" value="PRY"/>
    <property type="match status" value="1"/>
</dbReference>
<evidence type="ECO:0000256" key="1">
    <source>
        <dbReference type="ARBA" id="ARBA00022723"/>
    </source>
</evidence>
<feature type="domain" description="B box-type" evidence="7">
    <location>
        <begin position="78"/>
        <end position="119"/>
    </location>
</feature>
<organism evidence="8 9">
    <name type="scientific">Alosa alosa</name>
    <name type="common">allis shad</name>
    <dbReference type="NCBI Taxonomy" id="278164"/>
    <lineage>
        <taxon>Eukaryota</taxon>
        <taxon>Metazoa</taxon>
        <taxon>Chordata</taxon>
        <taxon>Craniata</taxon>
        <taxon>Vertebrata</taxon>
        <taxon>Euteleostomi</taxon>
        <taxon>Actinopterygii</taxon>
        <taxon>Neopterygii</taxon>
        <taxon>Teleostei</taxon>
        <taxon>Clupei</taxon>
        <taxon>Clupeiformes</taxon>
        <taxon>Clupeoidei</taxon>
        <taxon>Clupeidae</taxon>
        <taxon>Alosa</taxon>
    </lineage>
</organism>
<dbReference type="InterPro" id="IPR017907">
    <property type="entry name" value="Znf_RING_CS"/>
</dbReference>
<dbReference type="SMART" id="SM00336">
    <property type="entry name" value="BBOX"/>
    <property type="match status" value="1"/>
</dbReference>
<keyword evidence="5" id="KW-0175">Coiled coil</keyword>
<evidence type="ECO:0000256" key="5">
    <source>
        <dbReference type="SAM" id="Coils"/>
    </source>
</evidence>
<dbReference type="Pfam" id="PF13445">
    <property type="entry name" value="zf-RING_UBOX"/>
    <property type="match status" value="1"/>
</dbReference>
<dbReference type="PANTHER" id="PTHR24103">
    <property type="entry name" value="E3 UBIQUITIN-PROTEIN LIGASE TRIM"/>
    <property type="match status" value="1"/>
</dbReference>
<keyword evidence="2 4" id="KW-0863">Zinc-finger</keyword>
<proteinExistence type="predicted"/>
<dbReference type="Pfam" id="PF25600">
    <property type="entry name" value="TRIM_CC"/>
    <property type="match status" value="1"/>
</dbReference>
<dbReference type="InterPro" id="IPR043136">
    <property type="entry name" value="B30.2/SPRY_sf"/>
</dbReference>
<dbReference type="SUPFAM" id="SSF57850">
    <property type="entry name" value="RING/U-box"/>
    <property type="match status" value="1"/>
</dbReference>
<dbReference type="Pfam" id="PF00643">
    <property type="entry name" value="zf-B_box"/>
    <property type="match status" value="1"/>
</dbReference>
<dbReference type="Gene3D" id="3.30.160.60">
    <property type="entry name" value="Classic Zinc Finger"/>
    <property type="match status" value="1"/>
</dbReference>
<dbReference type="EMBL" id="JADWDJ010000003">
    <property type="protein sequence ID" value="KAG5283026.1"/>
    <property type="molecule type" value="Genomic_DNA"/>
</dbReference>
<dbReference type="InterPro" id="IPR058030">
    <property type="entry name" value="TRIM8/14/16/25/29/45/65_CC"/>
</dbReference>
<dbReference type="InterPro" id="IPR003879">
    <property type="entry name" value="Butyrophylin_SPRY"/>
</dbReference>
<dbReference type="PROSITE" id="PS50119">
    <property type="entry name" value="ZF_BBOX"/>
    <property type="match status" value="1"/>
</dbReference>
<dbReference type="PROSITE" id="PS50089">
    <property type="entry name" value="ZF_RING_2"/>
    <property type="match status" value="1"/>
</dbReference>
<dbReference type="PROSITE" id="PS00518">
    <property type="entry name" value="ZF_RING_1"/>
    <property type="match status" value="1"/>
</dbReference>
<dbReference type="Gene3D" id="2.60.120.920">
    <property type="match status" value="1"/>
</dbReference>
<dbReference type="SUPFAM" id="SSF49899">
    <property type="entry name" value="Concanavalin A-like lectins/glucanases"/>
    <property type="match status" value="1"/>
</dbReference>
<feature type="coiled-coil region" evidence="5">
    <location>
        <begin position="120"/>
        <end position="226"/>
    </location>
</feature>
<evidence type="ECO:0000259" key="7">
    <source>
        <dbReference type="PROSITE" id="PS50119"/>
    </source>
</evidence>
<dbReference type="AlphaFoldDB" id="A0AAV6HB33"/>
<gene>
    <name evidence="8" type="ORF">AALO_G00037440</name>
</gene>
<dbReference type="Gene3D" id="3.30.40.10">
    <property type="entry name" value="Zinc/RING finger domain, C3HC4 (zinc finger)"/>
    <property type="match status" value="1"/>
</dbReference>
<feature type="domain" description="RING-type" evidence="6">
    <location>
        <begin position="11"/>
        <end position="51"/>
    </location>
</feature>
<evidence type="ECO:0000313" key="8">
    <source>
        <dbReference type="EMBL" id="KAG5283026.1"/>
    </source>
</evidence>
<evidence type="ECO:0000256" key="3">
    <source>
        <dbReference type="ARBA" id="ARBA00022833"/>
    </source>
</evidence>
<protein>
    <recommendedName>
        <fullName evidence="10">Tripartite motif-containing protein 35-like</fullName>
    </recommendedName>
</protein>
<keyword evidence="1" id="KW-0479">Metal-binding</keyword>
<dbReference type="InterPro" id="IPR001841">
    <property type="entry name" value="Znf_RING"/>
</dbReference>
<dbReference type="PRINTS" id="PR01407">
    <property type="entry name" value="BUTYPHLNCDUF"/>
</dbReference>
<dbReference type="Pfam" id="PF13765">
    <property type="entry name" value="PRY"/>
    <property type="match status" value="1"/>
</dbReference>
<comment type="caution">
    <text evidence="8">The sequence shown here is derived from an EMBL/GenBank/DDBJ whole genome shotgun (WGS) entry which is preliminary data.</text>
</comment>
<dbReference type="SUPFAM" id="SSF57845">
    <property type="entry name" value="B-box zinc-binding domain"/>
    <property type="match status" value="1"/>
</dbReference>
<dbReference type="InterPro" id="IPR000315">
    <property type="entry name" value="Znf_B-box"/>
</dbReference>
<reference evidence="8" key="1">
    <citation type="submission" date="2020-10" db="EMBL/GenBank/DDBJ databases">
        <title>Chromosome-scale genome assembly of the Allis shad, Alosa alosa.</title>
        <authorList>
            <person name="Margot Z."/>
            <person name="Christophe K."/>
            <person name="Cabau C."/>
            <person name="Louis A."/>
            <person name="Berthelot C."/>
            <person name="Parey E."/>
            <person name="Roest Crollius H."/>
            <person name="Montfort J."/>
            <person name="Robinson-Rechavi M."/>
            <person name="Bucao C."/>
            <person name="Bouchez O."/>
            <person name="Gislard M."/>
            <person name="Lluch J."/>
            <person name="Milhes M."/>
            <person name="Lampietro C."/>
            <person name="Lopez Roques C."/>
            <person name="Donnadieu C."/>
            <person name="Braasch I."/>
            <person name="Desvignes T."/>
            <person name="Postlethwait J."/>
            <person name="Bobe J."/>
            <person name="Guiguen Y."/>
        </authorList>
    </citation>
    <scope>NUCLEOTIDE SEQUENCE</scope>
    <source>
        <strain evidence="8">M-15738</strain>
        <tissue evidence="8">Blood</tissue>
    </source>
</reference>
<keyword evidence="9" id="KW-1185">Reference proteome</keyword>
<dbReference type="InterPro" id="IPR027370">
    <property type="entry name" value="Znf-RING_euk"/>
</dbReference>
<keyword evidence="3" id="KW-0862">Zinc</keyword>
<evidence type="ECO:0000256" key="4">
    <source>
        <dbReference type="PROSITE-ProRule" id="PRU00024"/>
    </source>
</evidence>
<dbReference type="InterPro" id="IPR013320">
    <property type="entry name" value="ConA-like_dom_sf"/>
</dbReference>